<dbReference type="PANTHER" id="PTHR33371:SF4">
    <property type="entry name" value="INTERMEMBRANE PHOSPHOLIPID TRANSPORT SYSTEM BINDING PROTEIN MLAD"/>
    <property type="match status" value="1"/>
</dbReference>
<dbReference type="Pfam" id="PF02470">
    <property type="entry name" value="MlaD"/>
    <property type="match status" value="1"/>
</dbReference>
<dbReference type="Gene3D" id="1.10.287.1490">
    <property type="match status" value="1"/>
</dbReference>
<sequence>MLKGIRDNGKWLAVIAFLMITATVAGGYILVQQRLPNPFADRYELKAEFSTTAGLNPGLGQAVNVAGVRVGTISSSELKDGLAVVKMQVDPGKLKTVYKDAHAVLIPNTPLKDMLIELSPGTPEAGDAPDDFTIPVARTAPPVDSDELTAALDVDTRRFFQVLVNGVDKGLDGRGADLQALLKTLKPTAQQLRQVTGALASRRKELRRLVNSMAILTKATATKDSELAQVIDSGNATVQALAKQDDALRASVQKLPGALQTTSSTLTNLRQFSQQAAPTLDGLVPVLKKLNPALDAADELAVKAEPVLRQDLRPLVRQLTPVAKDLSPTTRDLSAVTPALTSAFKVLTYVTNELAFNPEGDNEGYLHWLSWFAHNGNSFTSTQDANGAGWRGLILLSCNAAVDSLGPLAAVAKQVLGASPVCK</sequence>
<dbReference type="KEGG" id="parq:DSM112329_01648"/>
<protein>
    <recommendedName>
        <fullName evidence="2">Mce/MlaD domain-containing protein</fullName>
    </recommendedName>
</protein>
<dbReference type="InterPro" id="IPR003399">
    <property type="entry name" value="Mce/MlaD"/>
</dbReference>
<proteinExistence type="predicted"/>
<evidence type="ECO:0000259" key="2">
    <source>
        <dbReference type="Pfam" id="PF02470"/>
    </source>
</evidence>
<dbReference type="PANTHER" id="PTHR33371">
    <property type="entry name" value="INTERMEMBRANE PHOSPHOLIPID TRANSPORT SYSTEM BINDING PROTEIN MLAD-RELATED"/>
    <property type="match status" value="1"/>
</dbReference>
<reference evidence="3" key="1">
    <citation type="submission" date="2022-12" db="EMBL/GenBank/DDBJ databases">
        <title>Paraconexibacter alkalitolerans sp. nov. and Baekduia alba sp. nov., isolated from soil and emended description of the genera Paraconexibacter (Chun et al., 2020) and Baekduia (An et al., 2020).</title>
        <authorList>
            <person name="Vieira S."/>
            <person name="Huber K.J."/>
            <person name="Geppert A."/>
            <person name="Wolf J."/>
            <person name="Neumann-Schaal M."/>
            <person name="Muesken M."/>
            <person name="Overmann J."/>
        </authorList>
    </citation>
    <scope>NUCLEOTIDE SEQUENCE</scope>
    <source>
        <strain evidence="3">AEG42_29</strain>
    </source>
</reference>
<evidence type="ECO:0000256" key="1">
    <source>
        <dbReference type="SAM" id="Phobius"/>
    </source>
</evidence>
<evidence type="ECO:0000313" key="3">
    <source>
        <dbReference type="EMBL" id="XAY04810.1"/>
    </source>
</evidence>
<dbReference type="InterPro" id="IPR052336">
    <property type="entry name" value="MlaD_Phospholipid_Transporter"/>
</dbReference>
<gene>
    <name evidence="3" type="ORF">DSM112329_01648</name>
</gene>
<feature type="domain" description="Mce/MlaD" evidence="2">
    <location>
        <begin position="42"/>
        <end position="121"/>
    </location>
</feature>
<dbReference type="EMBL" id="CP114014">
    <property type="protein sequence ID" value="XAY04810.1"/>
    <property type="molecule type" value="Genomic_DNA"/>
</dbReference>
<keyword evidence="1" id="KW-0472">Membrane</keyword>
<accession>A0AAU7AT31</accession>
<keyword evidence="1" id="KW-1133">Transmembrane helix</keyword>
<keyword evidence="1" id="KW-0812">Transmembrane</keyword>
<feature type="transmembrane region" description="Helical" evidence="1">
    <location>
        <begin position="12"/>
        <end position="31"/>
    </location>
</feature>
<dbReference type="RefSeq" id="WP_354701335.1">
    <property type="nucleotide sequence ID" value="NZ_CP114014.1"/>
</dbReference>
<name>A0AAU7AT31_9ACTN</name>
<organism evidence="3">
    <name type="scientific">Paraconexibacter sp. AEG42_29</name>
    <dbReference type="NCBI Taxonomy" id="2997339"/>
    <lineage>
        <taxon>Bacteria</taxon>
        <taxon>Bacillati</taxon>
        <taxon>Actinomycetota</taxon>
        <taxon>Thermoleophilia</taxon>
        <taxon>Solirubrobacterales</taxon>
        <taxon>Paraconexibacteraceae</taxon>
        <taxon>Paraconexibacter</taxon>
    </lineage>
</organism>
<dbReference type="AlphaFoldDB" id="A0AAU7AT31"/>